<evidence type="ECO:0000313" key="1">
    <source>
        <dbReference type="EMBL" id="UYZ11106.1"/>
    </source>
</evidence>
<protein>
    <submittedName>
        <fullName evidence="1">Uncharacterized protein</fullName>
    </submittedName>
</protein>
<dbReference type="AlphaFoldDB" id="A0A9X9KHJ5"/>
<dbReference type="EMBL" id="CP109970">
    <property type="protein sequence ID" value="UYZ11106.1"/>
    <property type="molecule type" value="Genomic_DNA"/>
</dbReference>
<gene>
    <name evidence="1" type="ORF">CFBP5507_25120</name>
</gene>
<dbReference type="KEGG" id="asal:CFBP5507_25120"/>
<dbReference type="RefSeq" id="WP_264673044.1">
    <property type="nucleotide sequence ID" value="NZ_CP109970.1"/>
</dbReference>
<evidence type="ECO:0000313" key="2">
    <source>
        <dbReference type="Proteomes" id="UP000298735"/>
    </source>
</evidence>
<keyword evidence="1" id="KW-0614">Plasmid</keyword>
<name>A0A9X9KHJ5_9HYPH</name>
<organism evidence="1 2">
    <name type="scientific">Agrobacterium salinitolerans</name>
    <dbReference type="NCBI Taxonomy" id="1183413"/>
    <lineage>
        <taxon>Bacteria</taxon>
        <taxon>Pseudomonadati</taxon>
        <taxon>Pseudomonadota</taxon>
        <taxon>Alphaproteobacteria</taxon>
        <taxon>Hyphomicrobiales</taxon>
        <taxon>Rhizobiaceae</taxon>
        <taxon>Rhizobium/Agrobacterium group</taxon>
        <taxon>Agrobacterium</taxon>
    </lineage>
</organism>
<sequence>MDRDDTAMIVVNLVKHLCRGFDEFGLAAIRKAGRNKIWSIGIVA</sequence>
<proteinExistence type="predicted"/>
<reference evidence="1" key="1">
    <citation type="submission" date="2022-10" db="EMBL/GenBank/DDBJ databases">
        <title>Complete genome sequence of Agrobacterium salinitolerans CFBP5507.</title>
        <authorList>
            <person name="Tchabashvili S."/>
            <person name="Yen H.-C."/>
            <person name="Haryono M."/>
            <person name="Lin Y.-C."/>
            <person name="Lai E.-M."/>
            <person name="Kuo C.-H."/>
        </authorList>
    </citation>
    <scope>NUCLEOTIDE SEQUENCE</scope>
    <source>
        <strain evidence="1">CFBP5507</strain>
        <plasmid evidence="1">pAtCFBP5507a</plasmid>
    </source>
</reference>
<accession>A0A9X9KHJ5</accession>
<geneLocation type="plasmid" evidence="1 2">
    <name>pAtCFBP5507a</name>
</geneLocation>
<dbReference type="Proteomes" id="UP000298735">
    <property type="component" value="Plasmid pAtCFBP5507a"/>
</dbReference>